<feature type="non-terminal residue" evidence="1">
    <location>
        <position position="1"/>
    </location>
</feature>
<sequence length="96" mass="11095">HLSTLGTITVLRYNQVYQMTDGEYQFHIHRELPNLIRVKMASTYRSGTSGSRTLGCCAHIVSVMWYFGIGRYLQNLKYPGENIATNLLDVRTRRQI</sequence>
<dbReference type="OrthoDB" id="6763548at2759"/>
<accession>A0A8J2KY28</accession>
<evidence type="ECO:0000313" key="2">
    <source>
        <dbReference type="Proteomes" id="UP000708208"/>
    </source>
</evidence>
<dbReference type="EMBL" id="CAJVCH010528057">
    <property type="protein sequence ID" value="CAG7822998.1"/>
    <property type="molecule type" value="Genomic_DNA"/>
</dbReference>
<proteinExistence type="predicted"/>
<reference evidence="1" key="1">
    <citation type="submission" date="2021-06" db="EMBL/GenBank/DDBJ databases">
        <authorList>
            <person name="Hodson N. C."/>
            <person name="Mongue J. A."/>
            <person name="Jaron S. K."/>
        </authorList>
    </citation>
    <scope>NUCLEOTIDE SEQUENCE</scope>
</reference>
<gene>
    <name evidence="1" type="ORF">AFUS01_LOCUS33237</name>
</gene>
<dbReference type="AlphaFoldDB" id="A0A8J2KY28"/>
<keyword evidence="2" id="KW-1185">Reference proteome</keyword>
<protein>
    <submittedName>
        <fullName evidence="1">Uncharacterized protein</fullName>
    </submittedName>
</protein>
<dbReference type="Proteomes" id="UP000708208">
    <property type="component" value="Unassembled WGS sequence"/>
</dbReference>
<organism evidence="1 2">
    <name type="scientific">Allacma fusca</name>
    <dbReference type="NCBI Taxonomy" id="39272"/>
    <lineage>
        <taxon>Eukaryota</taxon>
        <taxon>Metazoa</taxon>
        <taxon>Ecdysozoa</taxon>
        <taxon>Arthropoda</taxon>
        <taxon>Hexapoda</taxon>
        <taxon>Collembola</taxon>
        <taxon>Symphypleona</taxon>
        <taxon>Sminthuridae</taxon>
        <taxon>Allacma</taxon>
    </lineage>
</organism>
<name>A0A8J2KY28_9HEXA</name>
<comment type="caution">
    <text evidence="1">The sequence shown here is derived from an EMBL/GenBank/DDBJ whole genome shotgun (WGS) entry which is preliminary data.</text>
</comment>
<evidence type="ECO:0000313" key="1">
    <source>
        <dbReference type="EMBL" id="CAG7822998.1"/>
    </source>
</evidence>